<gene>
    <name evidence="2" type="ORF">GMARGA_LOCUS17813</name>
</gene>
<evidence type="ECO:0000313" key="3">
    <source>
        <dbReference type="Proteomes" id="UP000789901"/>
    </source>
</evidence>
<dbReference type="Proteomes" id="UP000789901">
    <property type="component" value="Unassembled WGS sequence"/>
</dbReference>
<evidence type="ECO:0000313" key="2">
    <source>
        <dbReference type="EMBL" id="CAG8764096.1"/>
    </source>
</evidence>
<evidence type="ECO:0000256" key="1">
    <source>
        <dbReference type="SAM" id="Phobius"/>
    </source>
</evidence>
<keyword evidence="1" id="KW-0472">Membrane</keyword>
<feature type="transmembrane region" description="Helical" evidence="1">
    <location>
        <begin position="15"/>
        <end position="33"/>
    </location>
</feature>
<keyword evidence="1" id="KW-1133">Transmembrane helix</keyword>
<keyword evidence="3" id="KW-1185">Reference proteome</keyword>
<organism evidence="2 3">
    <name type="scientific">Gigaspora margarita</name>
    <dbReference type="NCBI Taxonomy" id="4874"/>
    <lineage>
        <taxon>Eukaryota</taxon>
        <taxon>Fungi</taxon>
        <taxon>Fungi incertae sedis</taxon>
        <taxon>Mucoromycota</taxon>
        <taxon>Glomeromycotina</taxon>
        <taxon>Glomeromycetes</taxon>
        <taxon>Diversisporales</taxon>
        <taxon>Gigasporaceae</taxon>
        <taxon>Gigaspora</taxon>
    </lineage>
</organism>
<name>A0ABN7VEL1_GIGMA</name>
<protein>
    <submittedName>
        <fullName evidence="2">32631_t:CDS:1</fullName>
    </submittedName>
</protein>
<comment type="caution">
    <text evidence="2">The sequence shown here is derived from an EMBL/GenBank/DDBJ whole genome shotgun (WGS) entry which is preliminary data.</text>
</comment>
<sequence length="276" mass="32188">MKWLYENDEPYSLKAFKLVLFIISLLSLNMMVYQHQEWLCFQLKILRLNSSCPGGCPYVNHCKLDCEAPKNYNHSLYGNGYRTLIHTQACVFENNSRFYIQFSNATKWIGVNFADQDIFQEKYNYADIFIFPNNLAYYMKFRRIVDKKIIRNCKVYLGFASEYEENSSYITTLLGIDNGYSSLDLMSESLFTEVHTELFGLFGTLGGALSLMSTIYTVLFGMDKIKPWGVLHKYGCFAKQTKKIVEKKVIDNNKLDLKKFLEYVVDTKLLDNILEK</sequence>
<accession>A0ABN7VEL1</accession>
<feature type="transmembrane region" description="Helical" evidence="1">
    <location>
        <begin position="198"/>
        <end position="219"/>
    </location>
</feature>
<dbReference type="EMBL" id="CAJVQB010013730">
    <property type="protein sequence ID" value="CAG8764096.1"/>
    <property type="molecule type" value="Genomic_DNA"/>
</dbReference>
<reference evidence="2 3" key="1">
    <citation type="submission" date="2021-06" db="EMBL/GenBank/DDBJ databases">
        <authorList>
            <person name="Kallberg Y."/>
            <person name="Tangrot J."/>
            <person name="Rosling A."/>
        </authorList>
    </citation>
    <scope>NUCLEOTIDE SEQUENCE [LARGE SCALE GENOMIC DNA]</scope>
    <source>
        <strain evidence="2 3">120-4 pot B 10/14</strain>
    </source>
</reference>
<keyword evidence="1" id="KW-0812">Transmembrane</keyword>
<proteinExistence type="predicted"/>